<keyword evidence="1" id="KW-1133">Transmembrane helix</keyword>
<keyword evidence="4" id="KW-1185">Reference proteome</keyword>
<gene>
    <name evidence="3" type="ORF">EUA06_05930</name>
</gene>
<dbReference type="OrthoDB" id="4945834at2"/>
<comment type="caution">
    <text evidence="3">The sequence shown here is derived from an EMBL/GenBank/DDBJ whole genome shotgun (WGS) entry which is preliminary data.</text>
</comment>
<organism evidence="3 4">
    <name type="scientific">Nocardioides glacieisoli</name>
    <dbReference type="NCBI Taxonomy" id="1168730"/>
    <lineage>
        <taxon>Bacteria</taxon>
        <taxon>Bacillati</taxon>
        <taxon>Actinomycetota</taxon>
        <taxon>Actinomycetes</taxon>
        <taxon>Propionibacteriales</taxon>
        <taxon>Nocardioidaceae</taxon>
        <taxon>Nocardioides</taxon>
    </lineage>
</organism>
<name>A0A4Q2RY04_9ACTN</name>
<keyword evidence="1" id="KW-0812">Transmembrane</keyword>
<evidence type="ECO:0000313" key="4">
    <source>
        <dbReference type="Proteomes" id="UP000291838"/>
    </source>
</evidence>
<dbReference type="Pfam" id="PF14018">
    <property type="entry name" value="DUF4234"/>
    <property type="match status" value="1"/>
</dbReference>
<accession>A0A4Q2RY04</accession>
<dbReference type="InterPro" id="IPR025328">
    <property type="entry name" value="DUF4234"/>
</dbReference>
<feature type="domain" description="DUF4234" evidence="2">
    <location>
        <begin position="25"/>
        <end position="129"/>
    </location>
</feature>
<protein>
    <submittedName>
        <fullName evidence="3">DUF4234 domain-containing protein</fullName>
    </submittedName>
</protein>
<sequence>MIPATTGYPVATAYAPAAGPVGKVRSTGTCFALCIVTLGIYSLYWYYATHDEMKRHTGDGLGGGLALVLAIFIGIASPFLSSSEVGKLYERRGMRGPVSGVTGLWMLLLGWFFLVGAIVWFVKTNGALNAYWRSQGAR</sequence>
<dbReference type="EMBL" id="SDWS01000002">
    <property type="protein sequence ID" value="RYB92799.1"/>
    <property type="molecule type" value="Genomic_DNA"/>
</dbReference>
<proteinExistence type="predicted"/>
<feature type="transmembrane region" description="Helical" evidence="1">
    <location>
        <begin position="30"/>
        <end position="48"/>
    </location>
</feature>
<feature type="transmembrane region" description="Helical" evidence="1">
    <location>
        <begin position="60"/>
        <end position="80"/>
    </location>
</feature>
<reference evidence="3 4" key="1">
    <citation type="submission" date="2019-01" db="EMBL/GenBank/DDBJ databases">
        <title>Novel species of Nocardioides.</title>
        <authorList>
            <person name="Liu Q."/>
            <person name="Xin Y.-H."/>
        </authorList>
    </citation>
    <scope>NUCLEOTIDE SEQUENCE [LARGE SCALE GENOMIC DNA]</scope>
    <source>
        <strain evidence="3 4">HLT3-15</strain>
    </source>
</reference>
<evidence type="ECO:0000259" key="2">
    <source>
        <dbReference type="Pfam" id="PF14018"/>
    </source>
</evidence>
<evidence type="ECO:0000256" key="1">
    <source>
        <dbReference type="SAM" id="Phobius"/>
    </source>
</evidence>
<evidence type="ECO:0000313" key="3">
    <source>
        <dbReference type="EMBL" id="RYB92799.1"/>
    </source>
</evidence>
<feature type="transmembrane region" description="Helical" evidence="1">
    <location>
        <begin position="101"/>
        <end position="122"/>
    </location>
</feature>
<dbReference type="Proteomes" id="UP000291838">
    <property type="component" value="Unassembled WGS sequence"/>
</dbReference>
<dbReference type="AlphaFoldDB" id="A0A4Q2RY04"/>
<keyword evidence="1" id="KW-0472">Membrane</keyword>